<dbReference type="PROSITE" id="PS50005">
    <property type="entry name" value="TPR"/>
    <property type="match status" value="2"/>
</dbReference>
<name>A0A402BHN5_9CHLR</name>
<protein>
    <recommendedName>
        <fullName evidence="7">Outer membrane lipoprotein BamD-like domain-containing protein</fullName>
    </recommendedName>
</protein>
<organism evidence="5 6">
    <name type="scientific">Dictyobacter alpinus</name>
    <dbReference type="NCBI Taxonomy" id="2014873"/>
    <lineage>
        <taxon>Bacteria</taxon>
        <taxon>Bacillati</taxon>
        <taxon>Chloroflexota</taxon>
        <taxon>Ktedonobacteria</taxon>
        <taxon>Ktedonobacterales</taxon>
        <taxon>Dictyobacteraceae</taxon>
        <taxon>Dictyobacter</taxon>
    </lineage>
</organism>
<evidence type="ECO:0000256" key="2">
    <source>
        <dbReference type="ARBA" id="ARBA00022803"/>
    </source>
</evidence>
<evidence type="ECO:0008006" key="7">
    <source>
        <dbReference type="Google" id="ProtNLM"/>
    </source>
</evidence>
<evidence type="ECO:0000256" key="4">
    <source>
        <dbReference type="SAM" id="Phobius"/>
    </source>
</evidence>
<dbReference type="SMART" id="SM00028">
    <property type="entry name" value="TPR"/>
    <property type="match status" value="3"/>
</dbReference>
<dbReference type="Proteomes" id="UP000287171">
    <property type="component" value="Unassembled WGS sequence"/>
</dbReference>
<accession>A0A402BHN5</accession>
<dbReference type="SUPFAM" id="SSF48452">
    <property type="entry name" value="TPR-like"/>
    <property type="match status" value="1"/>
</dbReference>
<evidence type="ECO:0000256" key="1">
    <source>
        <dbReference type="ARBA" id="ARBA00022737"/>
    </source>
</evidence>
<dbReference type="InterPro" id="IPR019734">
    <property type="entry name" value="TPR_rpt"/>
</dbReference>
<keyword evidence="2 3" id="KW-0802">TPR repeat</keyword>
<sequence length="497" mass="55157">MSQASVAALIIGVVVAIGWLIRTSIRTIVPASKIRRIIATVFLLALVIFSGWARAAQGTIHQWQGQSFEDQKKWPQAINEYTFAGDVEPTSTNLARTYTSWGLAFKNNHQYNDALKKFTYVIEHFRTPDTDKATQTNGNNSISGLINAEVWVQKAKSLDIETRLILAQQSIQAKNYKEAISAIDSTLGLAYCDNGCKQRAQTTSIDTRIALAQQNVQAKNYKEAINTLDPTLSLPYCDANCKQRAQPLDATSYYQVGNSQLQSKDYTNAISSFKNILNSFPSAKETKNARANVSKALLGLGEQQLQHKDYSSAIDSFNEIVKTYPDPAKTRQVHGDLSKSIMGLGQTTRSKSCTDSIQYYKQLANDYKDTPEGQQAQQELNTPPDVKGKFVNTESTYSFSQIALVQGLRGKLPQGELFNKWDTAPYKTDIQADGSFDFQGIPQGTYDLMWYANNGSVEYVEFIYSTTSLIPEYVANVGPMCTVDMGKVSNVTGYTSY</sequence>
<feature type="repeat" description="TPR" evidence="3">
    <location>
        <begin position="250"/>
        <end position="283"/>
    </location>
</feature>
<dbReference type="InterPro" id="IPR011990">
    <property type="entry name" value="TPR-like_helical_dom_sf"/>
</dbReference>
<keyword evidence="4" id="KW-0812">Transmembrane</keyword>
<reference evidence="6" key="1">
    <citation type="submission" date="2018-12" db="EMBL/GenBank/DDBJ databases">
        <title>Tengunoibacter tsumagoiensis gen. nov., sp. nov., Dictyobacter kobayashii sp. nov., D. alpinus sp. nov., and D. joshuensis sp. nov. and description of Dictyobacteraceae fam. nov. within the order Ktedonobacterales isolated from Tengu-no-mugimeshi.</title>
        <authorList>
            <person name="Wang C.M."/>
            <person name="Zheng Y."/>
            <person name="Sakai Y."/>
            <person name="Toyoda A."/>
            <person name="Minakuchi Y."/>
            <person name="Abe K."/>
            <person name="Yokota A."/>
            <person name="Yabe S."/>
        </authorList>
    </citation>
    <scope>NUCLEOTIDE SEQUENCE [LARGE SCALE GENOMIC DNA]</scope>
    <source>
        <strain evidence="6">Uno16</strain>
    </source>
</reference>
<evidence type="ECO:0000256" key="3">
    <source>
        <dbReference type="PROSITE-ProRule" id="PRU00339"/>
    </source>
</evidence>
<proteinExistence type="predicted"/>
<feature type="transmembrane region" description="Helical" evidence="4">
    <location>
        <begin position="6"/>
        <end position="25"/>
    </location>
</feature>
<feature type="repeat" description="TPR" evidence="3">
    <location>
        <begin position="294"/>
        <end position="327"/>
    </location>
</feature>
<dbReference type="PANTHER" id="PTHR44858:SF1">
    <property type="entry name" value="UDP-N-ACETYLGLUCOSAMINE--PEPTIDE N-ACETYLGLUCOSAMINYLTRANSFERASE SPINDLY-RELATED"/>
    <property type="match status" value="1"/>
</dbReference>
<dbReference type="AlphaFoldDB" id="A0A402BHN5"/>
<dbReference type="Gene3D" id="1.25.40.10">
    <property type="entry name" value="Tetratricopeptide repeat domain"/>
    <property type="match status" value="2"/>
</dbReference>
<keyword evidence="1" id="KW-0677">Repeat</keyword>
<keyword evidence="4" id="KW-0472">Membrane</keyword>
<dbReference type="PANTHER" id="PTHR44858">
    <property type="entry name" value="TETRATRICOPEPTIDE REPEAT PROTEIN 6"/>
    <property type="match status" value="1"/>
</dbReference>
<dbReference type="EMBL" id="BIFT01000002">
    <property type="protein sequence ID" value="GCE30924.1"/>
    <property type="molecule type" value="Genomic_DNA"/>
</dbReference>
<comment type="caution">
    <text evidence="5">The sequence shown here is derived from an EMBL/GenBank/DDBJ whole genome shotgun (WGS) entry which is preliminary data.</text>
</comment>
<dbReference type="InterPro" id="IPR050498">
    <property type="entry name" value="Ycf3"/>
</dbReference>
<evidence type="ECO:0000313" key="6">
    <source>
        <dbReference type="Proteomes" id="UP000287171"/>
    </source>
</evidence>
<feature type="transmembrane region" description="Helical" evidence="4">
    <location>
        <begin position="37"/>
        <end position="55"/>
    </location>
</feature>
<keyword evidence="4" id="KW-1133">Transmembrane helix</keyword>
<evidence type="ECO:0000313" key="5">
    <source>
        <dbReference type="EMBL" id="GCE30924.1"/>
    </source>
</evidence>
<gene>
    <name evidence="5" type="ORF">KDA_64080</name>
</gene>
<dbReference type="Pfam" id="PF13174">
    <property type="entry name" value="TPR_6"/>
    <property type="match status" value="2"/>
</dbReference>
<keyword evidence="6" id="KW-1185">Reference proteome</keyword>